<dbReference type="EMBL" id="JAPNKA010000001">
    <property type="protein sequence ID" value="MCY1076279.1"/>
    <property type="molecule type" value="Genomic_DNA"/>
</dbReference>
<reference evidence="1 2" key="1">
    <citation type="submission" date="2022-11" db="EMBL/GenBank/DDBJ databases">
        <title>Minimal conservation of predation-associated metabolite biosynthetic gene clusters underscores biosynthetic potential of Myxococcota including descriptions for ten novel species: Archangium lansinium sp. nov., Myxococcus landrumus sp. nov., Nannocystis bai.</title>
        <authorList>
            <person name="Ahearne A."/>
            <person name="Stevens C."/>
            <person name="Phillips K."/>
        </authorList>
    </citation>
    <scope>NUCLEOTIDE SEQUENCE [LARGE SCALE GENOMIC DNA]</scope>
    <source>
        <strain evidence="1 2">MIWBW</strain>
    </source>
</reference>
<comment type="caution">
    <text evidence="1">The sequence shown here is derived from an EMBL/GenBank/DDBJ whole genome shotgun (WGS) entry which is preliminary data.</text>
</comment>
<name>A0ABT4A4U9_9BACT</name>
<protein>
    <submittedName>
        <fullName evidence="1">Uncharacterized protein</fullName>
    </submittedName>
</protein>
<evidence type="ECO:0000313" key="2">
    <source>
        <dbReference type="Proteomes" id="UP001207654"/>
    </source>
</evidence>
<accession>A0ABT4A4U9</accession>
<evidence type="ECO:0000313" key="1">
    <source>
        <dbReference type="EMBL" id="MCY1076279.1"/>
    </source>
</evidence>
<dbReference type="Proteomes" id="UP001207654">
    <property type="component" value="Unassembled WGS sequence"/>
</dbReference>
<proteinExistence type="predicted"/>
<sequence length="148" mass="15860">MRGTHGGGSGFMRLFGVGLAVAGPLLGVGSARAQGVGEGALACFQRAEREVSLTEEQALRLCRGSWSVGPAECYSASQAPATFLSTENAIELCRCATSIEPVNCFRQADHDTFLDTMEILQLCSPSVAYALQMDCQPGEWPRRPYGWP</sequence>
<gene>
    <name evidence="1" type="ORF">OV287_17515</name>
</gene>
<dbReference type="RefSeq" id="WP_267535177.1">
    <property type="nucleotide sequence ID" value="NZ_JAPNKA010000001.1"/>
</dbReference>
<keyword evidence="2" id="KW-1185">Reference proteome</keyword>
<organism evidence="1 2">
    <name type="scientific">Archangium lansingense</name>
    <dbReference type="NCBI Taxonomy" id="2995310"/>
    <lineage>
        <taxon>Bacteria</taxon>
        <taxon>Pseudomonadati</taxon>
        <taxon>Myxococcota</taxon>
        <taxon>Myxococcia</taxon>
        <taxon>Myxococcales</taxon>
        <taxon>Cystobacterineae</taxon>
        <taxon>Archangiaceae</taxon>
        <taxon>Archangium</taxon>
    </lineage>
</organism>